<dbReference type="Proteomes" id="UP001320420">
    <property type="component" value="Unassembled WGS sequence"/>
</dbReference>
<keyword evidence="3" id="KW-1185">Reference proteome</keyword>
<accession>A0AAN9UVA3</accession>
<reference evidence="2 3" key="1">
    <citation type="submission" date="2024-02" db="EMBL/GenBank/DDBJ databases">
        <title>De novo assembly and annotation of 12 fungi associated with fruit tree decline syndrome in Ontario, Canada.</title>
        <authorList>
            <person name="Sulman M."/>
            <person name="Ellouze W."/>
            <person name="Ilyukhin E."/>
        </authorList>
    </citation>
    <scope>NUCLEOTIDE SEQUENCE [LARGE SCALE GENOMIC DNA]</scope>
    <source>
        <strain evidence="2 3">M11/M66-122</strain>
    </source>
</reference>
<feature type="region of interest" description="Disordered" evidence="1">
    <location>
        <begin position="32"/>
        <end position="101"/>
    </location>
</feature>
<evidence type="ECO:0000313" key="3">
    <source>
        <dbReference type="Proteomes" id="UP001320420"/>
    </source>
</evidence>
<organism evidence="2 3">
    <name type="scientific">Diatrype stigma</name>
    <dbReference type="NCBI Taxonomy" id="117547"/>
    <lineage>
        <taxon>Eukaryota</taxon>
        <taxon>Fungi</taxon>
        <taxon>Dikarya</taxon>
        <taxon>Ascomycota</taxon>
        <taxon>Pezizomycotina</taxon>
        <taxon>Sordariomycetes</taxon>
        <taxon>Xylariomycetidae</taxon>
        <taxon>Xylariales</taxon>
        <taxon>Diatrypaceae</taxon>
        <taxon>Diatrype</taxon>
    </lineage>
</organism>
<dbReference type="AlphaFoldDB" id="A0AAN9UVA3"/>
<comment type="caution">
    <text evidence="2">The sequence shown here is derived from an EMBL/GenBank/DDBJ whole genome shotgun (WGS) entry which is preliminary data.</text>
</comment>
<name>A0AAN9UVA3_9PEZI</name>
<sequence length="101" mass="11380">MSDAYLSRLHNSRCEKCGYWTAGWGCQKCGKKAREQQQEDGRAAKNSSDKKCGTGTADWGGRTYGETAREQQEEDEWVMVEKESPQHSSDEKGKGKKNDTK</sequence>
<evidence type="ECO:0000313" key="2">
    <source>
        <dbReference type="EMBL" id="KAK7754126.1"/>
    </source>
</evidence>
<protein>
    <submittedName>
        <fullName evidence="2">Uncharacterized protein</fullName>
    </submittedName>
</protein>
<proteinExistence type="predicted"/>
<gene>
    <name evidence="2" type="ORF">SLS62_003972</name>
</gene>
<evidence type="ECO:0000256" key="1">
    <source>
        <dbReference type="SAM" id="MobiDB-lite"/>
    </source>
</evidence>
<feature type="compositionally biased region" description="Basic and acidic residues" evidence="1">
    <location>
        <begin position="79"/>
        <end position="101"/>
    </location>
</feature>
<feature type="compositionally biased region" description="Basic and acidic residues" evidence="1">
    <location>
        <begin position="32"/>
        <end position="52"/>
    </location>
</feature>
<dbReference type="EMBL" id="JAKJXP020000023">
    <property type="protein sequence ID" value="KAK7754126.1"/>
    <property type="molecule type" value="Genomic_DNA"/>
</dbReference>